<evidence type="ECO:0000259" key="2">
    <source>
        <dbReference type="Pfam" id="PF20884"/>
    </source>
</evidence>
<name>A0A8C5D3D7_GADMO</name>
<keyword evidence="5" id="KW-1185">Reference proteome</keyword>
<feature type="domain" description="MUM1-like PWWP" evidence="2">
    <location>
        <begin position="284"/>
        <end position="361"/>
    </location>
</feature>
<evidence type="ECO:0000256" key="1">
    <source>
        <dbReference type="SAM" id="MobiDB-lite"/>
    </source>
</evidence>
<feature type="domain" description="PWWP" evidence="3">
    <location>
        <begin position="443"/>
        <end position="546"/>
    </location>
</feature>
<sequence>MFPIKRTMKRSTSCPDGVPHSEPPEAPNDSEEVQLHPPPVPPRAPDASLSTHGMTLRRPLRCGLRSATQGAASLKPGEGNDRPPPSRSAGRGAASGQPPRPRPGAKRRKPYARKLKSLDSGPGPPAAPEGDPPYASRPVPEGLLDSPLKTRLAEGSQRHGSPDSSLDPSVVSPLRRLRPKAPQASSSFTPPAKVISKRCASQTTSTPRKGSCGTQPGNSPPSSRPSSPLDQLSQNESQLSSDLSIEFSLPEEELILPFDEEEEEEEELPCFPMHFSKQPESIKEGAFVWCKFRLFPFWPAVVKSVRPKLKKASILWIDQPTIDTKRKGFSVSLRNLKPLDCEDANQLVSAAKANYAAIIDWAFEMINDYVLRIACCSFTGSFIQYSSHCMSYPVRRKYPKDHVERLDLPSQPELEEGEPHSGGEESVSEAPEEEGPGAKRLLPDRTVAAHNRANEKLVAFIVSQRLADRHLLAVVRGQQASRWLCSFLEVRRRLQVKPYLEDDRQLDQVYLYLKELFHRVTDQAPCLANVKFMDDVRFVLDVLLPEVRLLTPRPGGNLYHSQINKRISHVIALIPMIKNVDRLVISLEQFIIPDVTSTHHAPLS</sequence>
<dbReference type="Pfam" id="PF20884">
    <property type="entry name" value="MUM1-like_PWWP"/>
    <property type="match status" value="1"/>
</dbReference>
<dbReference type="GeneTree" id="ENSGT00390000001700"/>
<dbReference type="Proteomes" id="UP000694546">
    <property type="component" value="Chromosome 14"/>
</dbReference>
<feature type="compositionally biased region" description="Basic residues" evidence="1">
    <location>
        <begin position="103"/>
        <end position="115"/>
    </location>
</feature>
<gene>
    <name evidence="4" type="primary">LOC115559176</name>
</gene>
<dbReference type="InterPro" id="IPR040263">
    <property type="entry name" value="PWP3A_3B_4"/>
</dbReference>
<evidence type="ECO:0000313" key="5">
    <source>
        <dbReference type="Proteomes" id="UP000694546"/>
    </source>
</evidence>
<dbReference type="CDD" id="cd06080">
    <property type="entry name" value="PWWP_MUM1-like"/>
    <property type="match status" value="1"/>
</dbReference>
<dbReference type="AlphaFoldDB" id="A0A8C5D3D7"/>
<protein>
    <submittedName>
        <fullName evidence="4">PWWP domain-containing DNA repair factor 3A-like</fullName>
    </submittedName>
</protein>
<dbReference type="InterPro" id="IPR035504">
    <property type="entry name" value="MUM1-like_PWWP"/>
</dbReference>
<organism evidence="4 5">
    <name type="scientific">Gadus morhua</name>
    <name type="common">Atlantic cod</name>
    <dbReference type="NCBI Taxonomy" id="8049"/>
    <lineage>
        <taxon>Eukaryota</taxon>
        <taxon>Metazoa</taxon>
        <taxon>Chordata</taxon>
        <taxon>Craniata</taxon>
        <taxon>Vertebrata</taxon>
        <taxon>Euteleostomi</taxon>
        <taxon>Actinopterygii</taxon>
        <taxon>Neopterygii</taxon>
        <taxon>Teleostei</taxon>
        <taxon>Neoteleostei</taxon>
        <taxon>Acanthomorphata</taxon>
        <taxon>Zeiogadaria</taxon>
        <taxon>Gadariae</taxon>
        <taxon>Gadiformes</taxon>
        <taxon>Gadoidei</taxon>
        <taxon>Gadidae</taxon>
        <taxon>Gadus</taxon>
    </lineage>
</organism>
<dbReference type="PANTHER" id="PTHR31333">
    <property type="entry name" value="PWWP DOMAIN-CONTAINING DNA REPAIR FACTOR 3 FAMILY MEMBER"/>
    <property type="match status" value="1"/>
</dbReference>
<proteinExistence type="predicted"/>
<accession>A0A8C5D3D7</accession>
<feature type="compositionally biased region" description="Polar residues" evidence="1">
    <location>
        <begin position="199"/>
        <end position="215"/>
    </location>
</feature>
<feature type="compositionally biased region" description="Acidic residues" evidence="1">
    <location>
        <begin position="426"/>
        <end position="435"/>
    </location>
</feature>
<feature type="compositionally biased region" description="Low complexity" evidence="1">
    <location>
        <begin position="162"/>
        <end position="174"/>
    </location>
</feature>
<reference evidence="4" key="2">
    <citation type="submission" date="2025-09" db="UniProtKB">
        <authorList>
            <consortium name="Ensembl"/>
        </authorList>
    </citation>
    <scope>IDENTIFICATION</scope>
</reference>
<evidence type="ECO:0000313" key="4">
    <source>
        <dbReference type="Ensembl" id="ENSGMOP00000066912.1"/>
    </source>
</evidence>
<dbReference type="Pfam" id="PF20886">
    <property type="entry name" value="PWP3A-B_C"/>
    <property type="match status" value="1"/>
</dbReference>
<dbReference type="PANTHER" id="PTHR31333:SF6">
    <property type="entry name" value="MUM1 LIKE 1"/>
    <property type="match status" value="1"/>
</dbReference>
<dbReference type="Gene3D" id="6.10.300.20">
    <property type="match status" value="1"/>
</dbReference>
<feature type="region of interest" description="Disordered" evidence="1">
    <location>
        <begin position="1"/>
        <end position="243"/>
    </location>
</feature>
<evidence type="ECO:0000259" key="3">
    <source>
        <dbReference type="Pfam" id="PF20886"/>
    </source>
</evidence>
<feature type="region of interest" description="Disordered" evidence="1">
    <location>
        <begin position="408"/>
        <end position="440"/>
    </location>
</feature>
<dbReference type="SUPFAM" id="SSF63748">
    <property type="entry name" value="Tudor/PWWP/MBT"/>
    <property type="match status" value="1"/>
</dbReference>
<reference evidence="4" key="1">
    <citation type="submission" date="2025-08" db="UniProtKB">
        <authorList>
            <consortium name="Ensembl"/>
        </authorList>
    </citation>
    <scope>IDENTIFICATION</scope>
</reference>
<dbReference type="Gene3D" id="2.30.30.140">
    <property type="match status" value="1"/>
</dbReference>
<feature type="compositionally biased region" description="Polar residues" evidence="1">
    <location>
        <begin position="229"/>
        <end position="243"/>
    </location>
</feature>
<dbReference type="InterPro" id="IPR048795">
    <property type="entry name" value="PWP3A_3B_4_C"/>
</dbReference>
<dbReference type="Ensembl" id="ENSGMOT00000041494.1">
    <property type="protein sequence ID" value="ENSGMOP00000066912.1"/>
    <property type="gene ID" value="ENSGMOG00000019187.2"/>
</dbReference>
<feature type="compositionally biased region" description="Pro residues" evidence="1">
    <location>
        <begin position="122"/>
        <end position="131"/>
    </location>
</feature>